<keyword evidence="2" id="KW-1185">Reference proteome</keyword>
<evidence type="ECO:0000313" key="1">
    <source>
        <dbReference type="EMBL" id="KAK1131420.1"/>
    </source>
</evidence>
<evidence type="ECO:0000313" key="2">
    <source>
        <dbReference type="Proteomes" id="UP001177670"/>
    </source>
</evidence>
<organism evidence="1 2">
    <name type="scientific">Melipona bicolor</name>
    <dbReference type="NCBI Taxonomy" id="60889"/>
    <lineage>
        <taxon>Eukaryota</taxon>
        <taxon>Metazoa</taxon>
        <taxon>Ecdysozoa</taxon>
        <taxon>Arthropoda</taxon>
        <taxon>Hexapoda</taxon>
        <taxon>Insecta</taxon>
        <taxon>Pterygota</taxon>
        <taxon>Neoptera</taxon>
        <taxon>Endopterygota</taxon>
        <taxon>Hymenoptera</taxon>
        <taxon>Apocrita</taxon>
        <taxon>Aculeata</taxon>
        <taxon>Apoidea</taxon>
        <taxon>Anthophila</taxon>
        <taxon>Apidae</taxon>
        <taxon>Melipona</taxon>
    </lineage>
</organism>
<proteinExistence type="predicted"/>
<gene>
    <name evidence="1" type="ORF">K0M31_017705</name>
</gene>
<sequence>MRRCPDIEQLRSTILISWITSEDREMLTARDSRRDILDRVITLFQLRVTSLFRKVSKIPKLRSSLTSVLISLTENCDVVVIASAFWATHGESKKAEKCRANSVPRQFLLAIVALTLGKQSGVRIMPGINLSCSATTREICDVLYESTTRNMDVLDGEITELEFDL</sequence>
<dbReference type="AlphaFoldDB" id="A0AA40G5D4"/>
<dbReference type="Proteomes" id="UP001177670">
    <property type="component" value="Unassembled WGS sequence"/>
</dbReference>
<protein>
    <submittedName>
        <fullName evidence="1">Uncharacterized protein</fullName>
    </submittedName>
</protein>
<comment type="caution">
    <text evidence="1">The sequence shown here is derived from an EMBL/GenBank/DDBJ whole genome shotgun (WGS) entry which is preliminary data.</text>
</comment>
<dbReference type="EMBL" id="JAHYIQ010000006">
    <property type="protein sequence ID" value="KAK1131420.1"/>
    <property type="molecule type" value="Genomic_DNA"/>
</dbReference>
<reference evidence="1" key="1">
    <citation type="submission" date="2021-10" db="EMBL/GenBank/DDBJ databases">
        <title>Melipona bicolor Genome sequencing and assembly.</title>
        <authorList>
            <person name="Araujo N.S."/>
            <person name="Arias M.C."/>
        </authorList>
    </citation>
    <scope>NUCLEOTIDE SEQUENCE</scope>
    <source>
        <strain evidence="1">USP_2M_L1-L4_2017</strain>
        <tissue evidence="1">Whole body</tissue>
    </source>
</reference>
<name>A0AA40G5D4_9HYME</name>
<accession>A0AA40G5D4</accession>